<evidence type="ECO:0000313" key="3">
    <source>
        <dbReference type="Proteomes" id="UP000742460"/>
    </source>
</evidence>
<protein>
    <submittedName>
        <fullName evidence="2">Sulfurtransferase</fullName>
    </submittedName>
</protein>
<feature type="domain" description="Rhodanese" evidence="1">
    <location>
        <begin position="43"/>
        <end position="141"/>
    </location>
</feature>
<proteinExistence type="predicted"/>
<dbReference type="PANTHER" id="PTHR44086:SF10">
    <property type="entry name" value="THIOSULFATE SULFURTRANSFERASE_RHODANESE-LIKE DOMAIN-CONTAINING PROTEIN 3"/>
    <property type="match status" value="1"/>
</dbReference>
<dbReference type="InterPro" id="IPR036873">
    <property type="entry name" value="Rhodanese-like_dom_sf"/>
</dbReference>
<dbReference type="SUPFAM" id="SSF52821">
    <property type="entry name" value="Rhodanese/Cell cycle control phosphatase"/>
    <property type="match status" value="1"/>
</dbReference>
<organism evidence="2 3">
    <name type="scientific">Brachybacterium massiliense</name>
    <dbReference type="NCBI Taxonomy" id="1755098"/>
    <lineage>
        <taxon>Bacteria</taxon>
        <taxon>Bacillati</taxon>
        <taxon>Actinomycetota</taxon>
        <taxon>Actinomycetes</taxon>
        <taxon>Micrococcales</taxon>
        <taxon>Dermabacteraceae</taxon>
        <taxon>Brachybacterium</taxon>
    </lineage>
</organism>
<dbReference type="Pfam" id="PF00581">
    <property type="entry name" value="Rhodanese"/>
    <property type="match status" value="1"/>
</dbReference>
<comment type="caution">
    <text evidence="2">The sequence shown here is derived from an EMBL/GenBank/DDBJ whole genome shotgun (WGS) entry which is preliminary data.</text>
</comment>
<dbReference type="GO" id="GO:0004792">
    <property type="term" value="F:thiosulfate-cyanide sulfurtransferase activity"/>
    <property type="evidence" value="ECO:0007669"/>
    <property type="project" value="TreeGrafter"/>
</dbReference>
<dbReference type="AlphaFoldDB" id="A0A921MV72"/>
<dbReference type="SMART" id="SM00450">
    <property type="entry name" value="RHOD"/>
    <property type="match status" value="1"/>
</dbReference>
<reference evidence="2" key="1">
    <citation type="journal article" date="2021" name="PeerJ">
        <title>Extensive microbial diversity within the chicken gut microbiome revealed by metagenomics and culture.</title>
        <authorList>
            <person name="Gilroy R."/>
            <person name="Ravi A."/>
            <person name="Getino M."/>
            <person name="Pursley I."/>
            <person name="Horton D.L."/>
            <person name="Alikhan N.F."/>
            <person name="Baker D."/>
            <person name="Gharbi K."/>
            <person name="Hall N."/>
            <person name="Watson M."/>
            <person name="Adriaenssens E.M."/>
            <person name="Foster-Nyarko E."/>
            <person name="Jarju S."/>
            <person name="Secka A."/>
            <person name="Antonio M."/>
            <person name="Oren A."/>
            <person name="Chaudhuri R.R."/>
            <person name="La Ragione R."/>
            <person name="Hildebrand F."/>
            <person name="Pallen M.J."/>
        </authorList>
    </citation>
    <scope>NUCLEOTIDE SEQUENCE</scope>
    <source>
        <strain evidence="2">ChiGjej5B5-22894</strain>
    </source>
</reference>
<dbReference type="PANTHER" id="PTHR44086">
    <property type="entry name" value="THIOSULFATE SULFURTRANSFERASE RDL2, MITOCHONDRIAL-RELATED"/>
    <property type="match status" value="1"/>
</dbReference>
<evidence type="ECO:0000259" key="1">
    <source>
        <dbReference type="PROSITE" id="PS50206"/>
    </source>
</evidence>
<dbReference type="Proteomes" id="UP000742460">
    <property type="component" value="Unassembled WGS sequence"/>
</dbReference>
<dbReference type="EMBL" id="DYUE01000124">
    <property type="protein sequence ID" value="HJG91047.1"/>
    <property type="molecule type" value="Genomic_DNA"/>
</dbReference>
<reference evidence="2" key="2">
    <citation type="submission" date="2021-09" db="EMBL/GenBank/DDBJ databases">
        <authorList>
            <person name="Gilroy R."/>
        </authorList>
    </citation>
    <scope>NUCLEOTIDE SEQUENCE</scope>
    <source>
        <strain evidence="2">ChiGjej5B5-22894</strain>
    </source>
</reference>
<evidence type="ECO:0000313" key="2">
    <source>
        <dbReference type="EMBL" id="HJG91047.1"/>
    </source>
</evidence>
<dbReference type="InterPro" id="IPR001763">
    <property type="entry name" value="Rhodanese-like_dom"/>
</dbReference>
<gene>
    <name evidence="2" type="ORF">K8V81_04920</name>
</gene>
<dbReference type="Gene3D" id="3.40.250.10">
    <property type="entry name" value="Rhodanese-like domain"/>
    <property type="match status" value="1"/>
</dbReference>
<name>A0A921MV72_9MICO</name>
<accession>A0A921MV72</accession>
<sequence>MSDAGSSGRRRGGAPAQHSIEEILEAARRGVQRIAPAELAQAQADGAHVIDLRSAATRVPEGHIPGATVMERLVLEWRLDPGSTHRMPAGPEHDDLVVVVCNEGCYSSLAARDLRDLGFHRATDLVGGFRAYREAGLPIETEPTRSVD</sequence>
<dbReference type="PROSITE" id="PS50206">
    <property type="entry name" value="RHODANESE_3"/>
    <property type="match status" value="1"/>
</dbReference>